<evidence type="ECO:0000256" key="1">
    <source>
        <dbReference type="SAM" id="MobiDB-lite"/>
    </source>
</evidence>
<evidence type="ECO:0000313" key="2">
    <source>
        <dbReference type="EMBL" id="MEQ2171413.1"/>
    </source>
</evidence>
<reference evidence="2 3" key="1">
    <citation type="submission" date="2021-06" db="EMBL/GenBank/DDBJ databases">
        <authorList>
            <person name="Palmer J.M."/>
        </authorList>
    </citation>
    <scope>NUCLEOTIDE SEQUENCE [LARGE SCALE GENOMIC DNA]</scope>
    <source>
        <strain evidence="2 3">GA_2019</strain>
        <tissue evidence="2">Muscle</tissue>
    </source>
</reference>
<accession>A0ABV0NJ15</accession>
<feature type="compositionally biased region" description="Basic and acidic residues" evidence="1">
    <location>
        <begin position="60"/>
        <end position="73"/>
    </location>
</feature>
<evidence type="ECO:0000313" key="3">
    <source>
        <dbReference type="Proteomes" id="UP001476798"/>
    </source>
</evidence>
<gene>
    <name evidence="2" type="ORF">GOODEAATRI_010427</name>
</gene>
<organism evidence="2 3">
    <name type="scientific">Goodea atripinnis</name>
    <dbReference type="NCBI Taxonomy" id="208336"/>
    <lineage>
        <taxon>Eukaryota</taxon>
        <taxon>Metazoa</taxon>
        <taxon>Chordata</taxon>
        <taxon>Craniata</taxon>
        <taxon>Vertebrata</taxon>
        <taxon>Euteleostomi</taxon>
        <taxon>Actinopterygii</taxon>
        <taxon>Neopterygii</taxon>
        <taxon>Teleostei</taxon>
        <taxon>Neoteleostei</taxon>
        <taxon>Acanthomorphata</taxon>
        <taxon>Ovalentaria</taxon>
        <taxon>Atherinomorphae</taxon>
        <taxon>Cyprinodontiformes</taxon>
        <taxon>Goodeidae</taxon>
        <taxon>Goodea</taxon>
    </lineage>
</organism>
<protein>
    <submittedName>
        <fullName evidence="2">Uncharacterized protein</fullName>
    </submittedName>
</protein>
<feature type="region of interest" description="Disordered" evidence="1">
    <location>
        <begin position="47"/>
        <end position="91"/>
    </location>
</feature>
<dbReference type="Proteomes" id="UP001476798">
    <property type="component" value="Unassembled WGS sequence"/>
</dbReference>
<name>A0ABV0NJ15_9TELE</name>
<proteinExistence type="predicted"/>
<dbReference type="EMBL" id="JAHRIO010040591">
    <property type="protein sequence ID" value="MEQ2171413.1"/>
    <property type="molecule type" value="Genomic_DNA"/>
</dbReference>
<sequence>METQGSLSPAIFSSKFQKIPKSYQKRYTVLPVCSRFSSQWKISRKHFHQKTKQPQLSPFDVKEKGLSFEHPTDDSAPSLISKAEPRPPEEAAHFFSCPHPGSCSFSLSAELTPQIDYSDCLD</sequence>
<keyword evidence="3" id="KW-1185">Reference proteome</keyword>
<comment type="caution">
    <text evidence="2">The sequence shown here is derived from an EMBL/GenBank/DDBJ whole genome shotgun (WGS) entry which is preliminary data.</text>
</comment>